<dbReference type="InterPro" id="IPR001683">
    <property type="entry name" value="PX_dom"/>
</dbReference>
<dbReference type="OrthoDB" id="203937at2759"/>
<keyword evidence="4" id="KW-1185">Reference proteome</keyword>
<organism evidence="3 4">
    <name type="scientific">Triparma laevis f. longispina</name>
    <dbReference type="NCBI Taxonomy" id="1714387"/>
    <lineage>
        <taxon>Eukaryota</taxon>
        <taxon>Sar</taxon>
        <taxon>Stramenopiles</taxon>
        <taxon>Ochrophyta</taxon>
        <taxon>Bolidophyceae</taxon>
        <taxon>Parmales</taxon>
        <taxon>Triparmaceae</taxon>
        <taxon>Triparma</taxon>
    </lineage>
</organism>
<dbReference type="Gene3D" id="3.30.1520.10">
    <property type="entry name" value="Phox-like domain"/>
    <property type="match status" value="1"/>
</dbReference>
<dbReference type="GO" id="GO:0035091">
    <property type="term" value="F:phosphatidylinositol binding"/>
    <property type="evidence" value="ECO:0007669"/>
    <property type="project" value="InterPro"/>
</dbReference>
<accession>A0A9W7A887</accession>
<evidence type="ECO:0000313" key="3">
    <source>
        <dbReference type="EMBL" id="GMH63115.1"/>
    </source>
</evidence>
<dbReference type="AlphaFoldDB" id="A0A9W7A887"/>
<dbReference type="PANTHER" id="PTHR10555:SF170">
    <property type="entry name" value="FI18122P1"/>
    <property type="match status" value="1"/>
</dbReference>
<evidence type="ECO:0000259" key="2">
    <source>
        <dbReference type="PROSITE" id="PS50195"/>
    </source>
</evidence>
<feature type="compositionally biased region" description="Low complexity" evidence="1">
    <location>
        <begin position="14"/>
        <end position="28"/>
    </location>
</feature>
<feature type="compositionally biased region" description="Polar residues" evidence="1">
    <location>
        <begin position="54"/>
        <end position="80"/>
    </location>
</feature>
<feature type="region of interest" description="Disordered" evidence="1">
    <location>
        <begin position="303"/>
        <end position="329"/>
    </location>
</feature>
<dbReference type="SMART" id="SM00312">
    <property type="entry name" value="PX"/>
    <property type="match status" value="1"/>
</dbReference>
<reference evidence="4" key="1">
    <citation type="journal article" date="2023" name="Commun. Biol.">
        <title>Genome analysis of Parmales, the sister group of diatoms, reveals the evolutionary specialization of diatoms from phago-mixotrophs to photoautotrophs.</title>
        <authorList>
            <person name="Ban H."/>
            <person name="Sato S."/>
            <person name="Yoshikawa S."/>
            <person name="Yamada K."/>
            <person name="Nakamura Y."/>
            <person name="Ichinomiya M."/>
            <person name="Sato N."/>
            <person name="Blanc-Mathieu R."/>
            <person name="Endo H."/>
            <person name="Kuwata A."/>
            <person name="Ogata H."/>
        </authorList>
    </citation>
    <scope>NUCLEOTIDE SEQUENCE [LARGE SCALE GENOMIC DNA]</scope>
    <source>
        <strain evidence="4">NIES 3700</strain>
    </source>
</reference>
<evidence type="ECO:0000256" key="1">
    <source>
        <dbReference type="SAM" id="MobiDB-lite"/>
    </source>
</evidence>
<dbReference type="Proteomes" id="UP001165122">
    <property type="component" value="Unassembled WGS sequence"/>
</dbReference>
<dbReference type="InterPro" id="IPR036871">
    <property type="entry name" value="PX_dom_sf"/>
</dbReference>
<feature type="compositionally biased region" description="Gly residues" evidence="1">
    <location>
        <begin position="312"/>
        <end position="321"/>
    </location>
</feature>
<evidence type="ECO:0000313" key="4">
    <source>
        <dbReference type="Proteomes" id="UP001165122"/>
    </source>
</evidence>
<dbReference type="PANTHER" id="PTHR10555">
    <property type="entry name" value="SORTING NEXIN"/>
    <property type="match status" value="1"/>
</dbReference>
<dbReference type="SUPFAM" id="SSF64268">
    <property type="entry name" value="PX domain"/>
    <property type="match status" value="1"/>
</dbReference>
<dbReference type="CDD" id="cd06093">
    <property type="entry name" value="PX_domain"/>
    <property type="match status" value="1"/>
</dbReference>
<proteinExistence type="predicted"/>
<gene>
    <name evidence="3" type="ORF">TrLO_g13776</name>
</gene>
<feature type="domain" description="PX" evidence="2">
    <location>
        <begin position="158"/>
        <end position="268"/>
    </location>
</feature>
<sequence>MGLRRDKIPQLALSVVSSGSGSPFSESPQTPSSGATLSRGGGGDRIEEDAPPKHTSTNNTDAGGTNRGRISNRNRLGSISDTEDDEDDDVGEAMPGTGESGVDGLEESIFRSLYIHSDFSAKMANHKAVAMPQPKKGKCKHGLDYGVCTENECCEIVTAKIVQSDRRMSGKYTGRKLVEYRIAVVFVSCQASVWHRYSGFRSFYEQWVQRHGAERFAMFPRKHMNKWAKSVTEERMTQLNEFLQEIVDDLVLKNDDLFKSFLSVDENTRRQFYDATQTQSHTVEIRELSKEFDAKMQKVKAKRKSMLKKGGKGGLTEGGGEVTEKEVKKDEVGIEDTISMLKEAKGDEQKMEKKR</sequence>
<feature type="region of interest" description="Disordered" evidence="1">
    <location>
        <begin position="1"/>
        <end position="103"/>
    </location>
</feature>
<name>A0A9W7A887_9STRA</name>
<protein>
    <recommendedName>
        <fullName evidence="2">PX domain-containing protein</fullName>
    </recommendedName>
</protein>
<dbReference type="Pfam" id="PF00787">
    <property type="entry name" value="PX"/>
    <property type="match status" value="1"/>
</dbReference>
<comment type="caution">
    <text evidence="3">The sequence shown here is derived from an EMBL/GenBank/DDBJ whole genome shotgun (WGS) entry which is preliminary data.</text>
</comment>
<dbReference type="EMBL" id="BRXW01000525">
    <property type="protein sequence ID" value="GMH63115.1"/>
    <property type="molecule type" value="Genomic_DNA"/>
</dbReference>
<dbReference type="GO" id="GO:0005768">
    <property type="term" value="C:endosome"/>
    <property type="evidence" value="ECO:0007669"/>
    <property type="project" value="TreeGrafter"/>
</dbReference>
<feature type="compositionally biased region" description="Basic and acidic residues" evidence="1">
    <location>
        <begin position="42"/>
        <end position="52"/>
    </location>
</feature>
<feature type="compositionally biased region" description="Acidic residues" evidence="1">
    <location>
        <begin position="81"/>
        <end position="91"/>
    </location>
</feature>
<dbReference type="PROSITE" id="PS50195">
    <property type="entry name" value="PX"/>
    <property type="match status" value="1"/>
</dbReference>